<evidence type="ECO:0000256" key="9">
    <source>
        <dbReference type="RuleBase" id="RU004208"/>
    </source>
</evidence>
<dbReference type="SUPFAM" id="SSF52833">
    <property type="entry name" value="Thioredoxin-like"/>
    <property type="match status" value="2"/>
</dbReference>
<accession>A0A9N9AM07</accession>
<dbReference type="InterPro" id="IPR017937">
    <property type="entry name" value="Thioredoxin_CS"/>
</dbReference>
<comment type="caution">
    <text evidence="12">The sequence shown here is derived from an EMBL/GenBank/DDBJ whole genome shotgun (WGS) entry which is preliminary data.</text>
</comment>
<dbReference type="Pfam" id="PF00085">
    <property type="entry name" value="Thioredoxin"/>
    <property type="match status" value="2"/>
</dbReference>
<comment type="similarity">
    <text evidence="2 9">Belongs to the protein disulfide isomerase family.</text>
</comment>
<dbReference type="InterPro" id="IPR005788">
    <property type="entry name" value="PDI_thioredoxin-like_dom"/>
</dbReference>
<keyword evidence="4 10" id="KW-0732">Signal</keyword>
<dbReference type="PROSITE" id="PS00194">
    <property type="entry name" value="THIOREDOXIN_1"/>
    <property type="match status" value="2"/>
</dbReference>
<dbReference type="Gene3D" id="3.40.30.10">
    <property type="entry name" value="Glutaredoxin"/>
    <property type="match status" value="2"/>
</dbReference>
<organism evidence="12 13">
    <name type="scientific">Acaulospora morrowiae</name>
    <dbReference type="NCBI Taxonomy" id="94023"/>
    <lineage>
        <taxon>Eukaryota</taxon>
        <taxon>Fungi</taxon>
        <taxon>Fungi incertae sedis</taxon>
        <taxon>Mucoromycota</taxon>
        <taxon>Glomeromycotina</taxon>
        <taxon>Glomeromycetes</taxon>
        <taxon>Diversisporales</taxon>
        <taxon>Acaulosporaceae</taxon>
        <taxon>Acaulospora</taxon>
    </lineage>
</organism>
<dbReference type="NCBIfam" id="TIGR01126">
    <property type="entry name" value="pdi_dom"/>
    <property type="match status" value="2"/>
</dbReference>
<proteinExistence type="inferred from homology"/>
<evidence type="ECO:0000256" key="1">
    <source>
        <dbReference type="ARBA" id="ARBA00001182"/>
    </source>
</evidence>
<dbReference type="InterPro" id="IPR011679">
    <property type="entry name" value="ERp29_C"/>
</dbReference>
<evidence type="ECO:0000256" key="10">
    <source>
        <dbReference type="SAM" id="SignalP"/>
    </source>
</evidence>
<feature type="chain" id="PRO_5040445973" description="protein disulfide-isomerase" evidence="10">
    <location>
        <begin position="19"/>
        <end position="378"/>
    </location>
</feature>
<evidence type="ECO:0000256" key="4">
    <source>
        <dbReference type="ARBA" id="ARBA00022729"/>
    </source>
</evidence>
<evidence type="ECO:0000256" key="3">
    <source>
        <dbReference type="ARBA" id="ARBA00012723"/>
    </source>
</evidence>
<dbReference type="PRINTS" id="PR00421">
    <property type="entry name" value="THIOREDOXIN"/>
</dbReference>
<reference evidence="12" key="1">
    <citation type="submission" date="2021-06" db="EMBL/GenBank/DDBJ databases">
        <authorList>
            <person name="Kallberg Y."/>
            <person name="Tangrot J."/>
            <person name="Rosling A."/>
        </authorList>
    </citation>
    <scope>NUCLEOTIDE SEQUENCE</scope>
    <source>
        <strain evidence="12">CL551</strain>
    </source>
</reference>
<name>A0A9N9AM07_9GLOM</name>
<evidence type="ECO:0000259" key="11">
    <source>
        <dbReference type="PROSITE" id="PS51352"/>
    </source>
</evidence>
<dbReference type="InterPro" id="IPR036249">
    <property type="entry name" value="Thioredoxin-like_sf"/>
</dbReference>
<feature type="domain" description="Thioredoxin" evidence="11">
    <location>
        <begin position="125"/>
        <end position="260"/>
    </location>
</feature>
<dbReference type="Gene3D" id="1.20.1150.12">
    <property type="entry name" value="Endoplasmic reticulum resident protein 29, C-terminal domain"/>
    <property type="match status" value="1"/>
</dbReference>
<keyword evidence="7" id="KW-0413">Isomerase</keyword>
<dbReference type="PANTHER" id="PTHR45672">
    <property type="entry name" value="PROTEIN DISULFIDE-ISOMERASE C17H9.14C-RELATED"/>
    <property type="match status" value="1"/>
</dbReference>
<dbReference type="Pfam" id="PF07749">
    <property type="entry name" value="ERp29"/>
    <property type="match status" value="1"/>
</dbReference>
<keyword evidence="13" id="KW-1185">Reference proteome</keyword>
<sequence>MKFVVLFALLLLVTEIFAHGDHGGSDTRENSNVVVLTPDNFDQLIGKDKFALVEFYAPWCGHCKNLVPVYEQLADAFVHSKDRVIIAKVDADDHRELGTRFDVQGFPTLKWFGKDSLIPEDYNGGRDLKSLSDFVEEKSGIKPKIKKEVTAVKVLTSQSFDELALDPQKNVLVEFYAPWCGHCKNLAPIYEKVAKDYAQESECVVANIDASDHRTIGDRYDVKGYPTIKFFPKGENKTPVDYTGGRTEQDFIDFLNENCGTQRLVGGRLSGDAGKIPKLDAFAVEFTDATTRADKENVIKEAKVIADELDTRFAQYYPKVMEKSLEKEDYVDKEIARINKIIESGTISDNKIDDFTIRKNILSSFHKETVPQGGHEEL</sequence>
<dbReference type="CDD" id="cd02998">
    <property type="entry name" value="PDI_a_ERp38"/>
    <property type="match status" value="2"/>
</dbReference>
<dbReference type="SUPFAM" id="SSF47933">
    <property type="entry name" value="ERP29 C domain-like"/>
    <property type="match status" value="1"/>
</dbReference>
<keyword evidence="5" id="KW-0677">Repeat</keyword>
<evidence type="ECO:0000313" key="12">
    <source>
        <dbReference type="EMBL" id="CAG8534447.1"/>
    </source>
</evidence>
<feature type="domain" description="Thioredoxin" evidence="11">
    <location>
        <begin position="8"/>
        <end position="124"/>
    </location>
</feature>
<dbReference type="GO" id="GO:0005783">
    <property type="term" value="C:endoplasmic reticulum"/>
    <property type="evidence" value="ECO:0007669"/>
    <property type="project" value="InterPro"/>
</dbReference>
<evidence type="ECO:0000256" key="7">
    <source>
        <dbReference type="ARBA" id="ARBA00023235"/>
    </source>
</evidence>
<dbReference type="AlphaFoldDB" id="A0A9N9AM07"/>
<dbReference type="GO" id="GO:0003756">
    <property type="term" value="F:protein disulfide isomerase activity"/>
    <property type="evidence" value="ECO:0007669"/>
    <property type="project" value="UniProtKB-EC"/>
</dbReference>
<dbReference type="GO" id="GO:0006457">
    <property type="term" value="P:protein folding"/>
    <property type="evidence" value="ECO:0007669"/>
    <property type="project" value="TreeGrafter"/>
</dbReference>
<gene>
    <name evidence="12" type="ORF">AMORRO_LOCUS4828</name>
</gene>
<evidence type="ECO:0000256" key="6">
    <source>
        <dbReference type="ARBA" id="ARBA00023157"/>
    </source>
</evidence>
<evidence type="ECO:0000256" key="2">
    <source>
        <dbReference type="ARBA" id="ARBA00006347"/>
    </source>
</evidence>
<evidence type="ECO:0000313" key="13">
    <source>
        <dbReference type="Proteomes" id="UP000789342"/>
    </source>
</evidence>
<keyword evidence="8" id="KW-0676">Redox-active center</keyword>
<feature type="signal peptide" evidence="10">
    <location>
        <begin position="1"/>
        <end position="18"/>
    </location>
</feature>
<comment type="catalytic activity">
    <reaction evidence="1">
        <text>Catalyzes the rearrangement of -S-S- bonds in proteins.</text>
        <dbReference type="EC" id="5.3.4.1"/>
    </reaction>
</comment>
<protein>
    <recommendedName>
        <fullName evidence="3">protein disulfide-isomerase</fullName>
        <ecNumber evidence="3">5.3.4.1</ecNumber>
    </recommendedName>
</protein>
<dbReference type="InterPro" id="IPR051063">
    <property type="entry name" value="PDI"/>
</dbReference>
<keyword evidence="6" id="KW-1015">Disulfide bond</keyword>
<evidence type="ECO:0000256" key="5">
    <source>
        <dbReference type="ARBA" id="ARBA00022737"/>
    </source>
</evidence>
<dbReference type="Proteomes" id="UP000789342">
    <property type="component" value="Unassembled WGS sequence"/>
</dbReference>
<dbReference type="FunFam" id="3.40.30.10:FF:000032">
    <property type="entry name" value="Protein disulfide-isomerase A6 homolog"/>
    <property type="match status" value="2"/>
</dbReference>
<dbReference type="PANTHER" id="PTHR45672:SF11">
    <property type="entry name" value="PROTEIN DISULFIDE-ISOMERASE C17H9.14C"/>
    <property type="match status" value="1"/>
</dbReference>
<evidence type="ECO:0000256" key="8">
    <source>
        <dbReference type="ARBA" id="ARBA00023284"/>
    </source>
</evidence>
<dbReference type="CDD" id="cd00238">
    <property type="entry name" value="ERp29c"/>
    <property type="match status" value="1"/>
</dbReference>
<dbReference type="EC" id="5.3.4.1" evidence="3"/>
<dbReference type="OrthoDB" id="10264505at2759"/>
<dbReference type="EMBL" id="CAJVPV010002735">
    <property type="protein sequence ID" value="CAG8534447.1"/>
    <property type="molecule type" value="Genomic_DNA"/>
</dbReference>
<dbReference type="InterPro" id="IPR036356">
    <property type="entry name" value="ERp29_C_sf"/>
</dbReference>
<dbReference type="PROSITE" id="PS51352">
    <property type="entry name" value="THIOREDOXIN_2"/>
    <property type="match status" value="2"/>
</dbReference>
<dbReference type="InterPro" id="IPR013766">
    <property type="entry name" value="Thioredoxin_domain"/>
</dbReference>